<feature type="compositionally biased region" description="Basic and acidic residues" evidence="2">
    <location>
        <begin position="12"/>
        <end position="22"/>
    </location>
</feature>
<organism evidence="3 4">
    <name type="scientific">Trichocladium antarcticum</name>
    <dbReference type="NCBI Taxonomy" id="1450529"/>
    <lineage>
        <taxon>Eukaryota</taxon>
        <taxon>Fungi</taxon>
        <taxon>Dikarya</taxon>
        <taxon>Ascomycota</taxon>
        <taxon>Pezizomycotina</taxon>
        <taxon>Sordariomycetes</taxon>
        <taxon>Sordariomycetidae</taxon>
        <taxon>Sordariales</taxon>
        <taxon>Chaetomiaceae</taxon>
        <taxon>Trichocladium</taxon>
    </lineage>
</organism>
<feature type="coiled-coil region" evidence="1">
    <location>
        <begin position="422"/>
        <end position="449"/>
    </location>
</feature>
<evidence type="ECO:0000313" key="3">
    <source>
        <dbReference type="EMBL" id="KAK4134722.1"/>
    </source>
</evidence>
<dbReference type="EMBL" id="MU853408">
    <property type="protein sequence ID" value="KAK4134722.1"/>
    <property type="molecule type" value="Genomic_DNA"/>
</dbReference>
<dbReference type="Proteomes" id="UP001304895">
    <property type="component" value="Unassembled WGS sequence"/>
</dbReference>
<evidence type="ECO:0000313" key="4">
    <source>
        <dbReference type="Proteomes" id="UP001304895"/>
    </source>
</evidence>
<keyword evidence="4" id="KW-1185">Reference proteome</keyword>
<evidence type="ECO:0000256" key="2">
    <source>
        <dbReference type="SAM" id="MobiDB-lite"/>
    </source>
</evidence>
<gene>
    <name evidence="3" type="ORF">BT67DRAFT_379677</name>
</gene>
<proteinExistence type="predicted"/>
<reference evidence="3" key="1">
    <citation type="journal article" date="2023" name="Mol. Phylogenet. Evol.">
        <title>Genome-scale phylogeny and comparative genomics of the fungal order Sordariales.</title>
        <authorList>
            <person name="Hensen N."/>
            <person name="Bonometti L."/>
            <person name="Westerberg I."/>
            <person name="Brannstrom I.O."/>
            <person name="Guillou S."/>
            <person name="Cros-Aarteil S."/>
            <person name="Calhoun S."/>
            <person name="Haridas S."/>
            <person name="Kuo A."/>
            <person name="Mondo S."/>
            <person name="Pangilinan J."/>
            <person name="Riley R."/>
            <person name="LaButti K."/>
            <person name="Andreopoulos B."/>
            <person name="Lipzen A."/>
            <person name="Chen C."/>
            <person name="Yan M."/>
            <person name="Daum C."/>
            <person name="Ng V."/>
            <person name="Clum A."/>
            <person name="Steindorff A."/>
            <person name="Ohm R.A."/>
            <person name="Martin F."/>
            <person name="Silar P."/>
            <person name="Natvig D.O."/>
            <person name="Lalanne C."/>
            <person name="Gautier V."/>
            <person name="Ament-Velasquez S.L."/>
            <person name="Kruys A."/>
            <person name="Hutchinson M.I."/>
            <person name="Powell A.J."/>
            <person name="Barry K."/>
            <person name="Miller A.N."/>
            <person name="Grigoriev I.V."/>
            <person name="Debuchy R."/>
            <person name="Gladieux P."/>
            <person name="Hiltunen Thoren M."/>
            <person name="Johannesson H."/>
        </authorList>
    </citation>
    <scope>NUCLEOTIDE SEQUENCE</scope>
    <source>
        <strain evidence="3">CBS 123565</strain>
    </source>
</reference>
<comment type="caution">
    <text evidence="3">The sequence shown here is derived from an EMBL/GenBank/DDBJ whole genome shotgun (WGS) entry which is preliminary data.</text>
</comment>
<protein>
    <submittedName>
        <fullName evidence="3">Uncharacterized protein</fullName>
    </submittedName>
</protein>
<evidence type="ECO:0000256" key="1">
    <source>
        <dbReference type="SAM" id="Coils"/>
    </source>
</evidence>
<reference evidence="3" key="2">
    <citation type="submission" date="2023-05" db="EMBL/GenBank/DDBJ databases">
        <authorList>
            <consortium name="Lawrence Berkeley National Laboratory"/>
            <person name="Steindorff A."/>
            <person name="Hensen N."/>
            <person name="Bonometti L."/>
            <person name="Westerberg I."/>
            <person name="Brannstrom I.O."/>
            <person name="Guillou S."/>
            <person name="Cros-Aarteil S."/>
            <person name="Calhoun S."/>
            <person name="Haridas S."/>
            <person name="Kuo A."/>
            <person name="Mondo S."/>
            <person name="Pangilinan J."/>
            <person name="Riley R."/>
            <person name="Labutti K."/>
            <person name="Andreopoulos B."/>
            <person name="Lipzen A."/>
            <person name="Chen C."/>
            <person name="Yanf M."/>
            <person name="Daum C."/>
            <person name="Ng V."/>
            <person name="Clum A."/>
            <person name="Ohm R."/>
            <person name="Martin F."/>
            <person name="Silar P."/>
            <person name="Natvig D."/>
            <person name="Lalanne C."/>
            <person name="Gautier V."/>
            <person name="Ament-Velasquez S.L."/>
            <person name="Kruys A."/>
            <person name="Hutchinson M.I."/>
            <person name="Powell A.J."/>
            <person name="Barry K."/>
            <person name="Miller A.N."/>
            <person name="Grigoriev I.V."/>
            <person name="Debuchy R."/>
            <person name="Gladieux P."/>
            <person name="Thoren M.H."/>
            <person name="Johannesson H."/>
        </authorList>
    </citation>
    <scope>NUCLEOTIDE SEQUENCE</scope>
    <source>
        <strain evidence="3">CBS 123565</strain>
    </source>
</reference>
<feature type="region of interest" description="Disordered" evidence="2">
    <location>
        <begin position="326"/>
        <end position="347"/>
    </location>
</feature>
<dbReference type="AlphaFoldDB" id="A0AAN6ZDV9"/>
<feature type="coiled-coil region" evidence="1">
    <location>
        <begin position="475"/>
        <end position="523"/>
    </location>
</feature>
<accession>A0AAN6ZDV9</accession>
<name>A0AAN6ZDV9_9PEZI</name>
<sequence>MADRGQVVATHLAEHEDDEHGRQRGYVKGTDFALPYVSQWSRLHSAEAAEGVLRHVNCGYLSTHGVAPTLLALKQHAQSLCILIHALSPTLRSAEIADGDPARTGKGRWAVADDPLAFKYELNDAFDFLCDLTAPYTNDDPSHHKPLTALVNEVRGRHEAHGTAYHCPFAETRARPTGAKQKPYANHHSLVMHANACLERLDHEFSTTGGLMSILPTTAEHDTQDLQNARNSLLGQWLLFTQHLVARMHDLERAYGNALDALAGEAAIPHQHLSTLGPDARSAGRAIAYPQDRFVLANAGDDVFARIHDLLDQQETLHQAREKLARRNGVASDHLSSTTTTTTTTTHHARGIVPVTVATRYYRLAGQGRGTLFVLPAWEHHPAVAHTRAAEAQPTVVAVAHAKFPARATELETRYHARLAHAARAAAENLALRAELDAARAAADTLRRQNELLAVTRDALMLAAGEGEAGLAARAHQERCRAERAERELEAAGRERDGARAREERLRAEVEALRREAADTRAGVDAE</sequence>
<keyword evidence="1" id="KW-0175">Coiled coil</keyword>
<feature type="region of interest" description="Disordered" evidence="2">
    <location>
        <begin position="1"/>
        <end position="23"/>
    </location>
</feature>